<dbReference type="PRINTS" id="PR00455">
    <property type="entry name" value="HTHTETR"/>
</dbReference>
<reference evidence="6 7" key="1">
    <citation type="submission" date="2018-05" db="EMBL/GenBank/DDBJ databases">
        <title>Genomic Encyclopedia of Type Strains, Phase IV (KMG-IV): sequencing the most valuable type-strain genomes for metagenomic binning, comparative biology and taxonomic classification.</title>
        <authorList>
            <person name="Goeker M."/>
        </authorList>
    </citation>
    <scope>NUCLEOTIDE SEQUENCE [LARGE SCALE GENOMIC DNA]</scope>
    <source>
        <strain evidence="6 7">DSM 44704</strain>
    </source>
</reference>
<dbReference type="GO" id="GO:0003700">
    <property type="term" value="F:DNA-binding transcription factor activity"/>
    <property type="evidence" value="ECO:0007669"/>
    <property type="project" value="TreeGrafter"/>
</dbReference>
<dbReference type="SUPFAM" id="SSF46689">
    <property type="entry name" value="Homeodomain-like"/>
    <property type="match status" value="1"/>
</dbReference>
<dbReference type="InterPro" id="IPR036271">
    <property type="entry name" value="Tet_transcr_reg_TetR-rel_C_sf"/>
</dbReference>
<protein>
    <submittedName>
        <fullName evidence="6">TetR family transcriptional regulator</fullName>
    </submittedName>
</protein>
<accession>A0A318KBP8</accession>
<dbReference type="Pfam" id="PF00440">
    <property type="entry name" value="TetR_N"/>
    <property type="match status" value="1"/>
</dbReference>
<dbReference type="GO" id="GO:0000976">
    <property type="term" value="F:transcription cis-regulatory region binding"/>
    <property type="evidence" value="ECO:0007669"/>
    <property type="project" value="TreeGrafter"/>
</dbReference>
<dbReference type="OrthoDB" id="9795011at2"/>
<organism evidence="6 7">
    <name type="scientific">Nocardia tenerifensis</name>
    <dbReference type="NCBI Taxonomy" id="228006"/>
    <lineage>
        <taxon>Bacteria</taxon>
        <taxon>Bacillati</taxon>
        <taxon>Actinomycetota</taxon>
        <taxon>Actinomycetes</taxon>
        <taxon>Mycobacteriales</taxon>
        <taxon>Nocardiaceae</taxon>
        <taxon>Nocardia</taxon>
    </lineage>
</organism>
<dbReference type="Proteomes" id="UP000247569">
    <property type="component" value="Unassembled WGS sequence"/>
</dbReference>
<sequence length="186" mass="20767">MNDRDLRSDALRNQQELLRAATSAVHREGLRVPLATIAADAGVGIGTLYRHFPTREDLLSELTHRSFAQALADVKAAERMGKTPVERLRLFIDAVISQRDELVLPLHGGPPVEDPATEALRDEIYRVVQRILDQGIDEGDLCEDTTPHDIIAFGALVAQPRPIDPDWDTTCRHLLTTFLRGIHRNP</sequence>
<evidence type="ECO:0000313" key="7">
    <source>
        <dbReference type="Proteomes" id="UP000247569"/>
    </source>
</evidence>
<evidence type="ECO:0000256" key="1">
    <source>
        <dbReference type="ARBA" id="ARBA00023015"/>
    </source>
</evidence>
<proteinExistence type="predicted"/>
<feature type="DNA-binding region" description="H-T-H motif" evidence="4">
    <location>
        <begin position="33"/>
        <end position="52"/>
    </location>
</feature>
<feature type="domain" description="HTH tetR-type" evidence="5">
    <location>
        <begin position="11"/>
        <end position="70"/>
    </location>
</feature>
<dbReference type="AlphaFoldDB" id="A0A318KBP8"/>
<keyword evidence="1" id="KW-0805">Transcription regulation</keyword>
<dbReference type="InterPro" id="IPR001647">
    <property type="entry name" value="HTH_TetR"/>
</dbReference>
<dbReference type="EMBL" id="QJKF01000001">
    <property type="protein sequence ID" value="PXX71307.1"/>
    <property type="molecule type" value="Genomic_DNA"/>
</dbReference>
<evidence type="ECO:0000256" key="3">
    <source>
        <dbReference type="ARBA" id="ARBA00023163"/>
    </source>
</evidence>
<gene>
    <name evidence="6" type="ORF">DFR70_101729</name>
</gene>
<dbReference type="SUPFAM" id="SSF48498">
    <property type="entry name" value="Tetracyclin repressor-like, C-terminal domain"/>
    <property type="match status" value="1"/>
</dbReference>
<evidence type="ECO:0000259" key="5">
    <source>
        <dbReference type="PROSITE" id="PS50977"/>
    </source>
</evidence>
<name>A0A318KBP8_9NOCA</name>
<evidence type="ECO:0000313" key="6">
    <source>
        <dbReference type="EMBL" id="PXX71307.1"/>
    </source>
</evidence>
<keyword evidence="2 4" id="KW-0238">DNA-binding</keyword>
<evidence type="ECO:0000256" key="2">
    <source>
        <dbReference type="ARBA" id="ARBA00023125"/>
    </source>
</evidence>
<comment type="caution">
    <text evidence="6">The sequence shown here is derived from an EMBL/GenBank/DDBJ whole genome shotgun (WGS) entry which is preliminary data.</text>
</comment>
<keyword evidence="7" id="KW-1185">Reference proteome</keyword>
<dbReference type="PANTHER" id="PTHR30055:SF234">
    <property type="entry name" value="HTH-TYPE TRANSCRIPTIONAL REGULATOR BETI"/>
    <property type="match status" value="1"/>
</dbReference>
<dbReference type="InterPro" id="IPR050109">
    <property type="entry name" value="HTH-type_TetR-like_transc_reg"/>
</dbReference>
<dbReference type="Gene3D" id="1.10.357.10">
    <property type="entry name" value="Tetracycline Repressor, domain 2"/>
    <property type="match status" value="1"/>
</dbReference>
<dbReference type="InterPro" id="IPR009057">
    <property type="entry name" value="Homeodomain-like_sf"/>
</dbReference>
<evidence type="ECO:0000256" key="4">
    <source>
        <dbReference type="PROSITE-ProRule" id="PRU00335"/>
    </source>
</evidence>
<dbReference type="PANTHER" id="PTHR30055">
    <property type="entry name" value="HTH-TYPE TRANSCRIPTIONAL REGULATOR RUTR"/>
    <property type="match status" value="1"/>
</dbReference>
<keyword evidence="3" id="KW-0804">Transcription</keyword>
<dbReference type="RefSeq" id="WP_051187660.1">
    <property type="nucleotide sequence ID" value="NZ_QJKF01000001.1"/>
</dbReference>
<dbReference type="PROSITE" id="PS50977">
    <property type="entry name" value="HTH_TETR_2"/>
    <property type="match status" value="1"/>
</dbReference>